<dbReference type="RefSeq" id="YP_009984381.1">
    <property type="nucleotide sequence ID" value="NC_052652.1"/>
</dbReference>
<dbReference type="Proteomes" id="UP000230824">
    <property type="component" value="Segment"/>
</dbReference>
<reference evidence="1 2" key="1">
    <citation type="submission" date="2017-09" db="EMBL/GenBank/DDBJ databases">
        <title>Phage vB_EcoM_PHB05 against multidrug-resistant shiga toxin-producing Escherichia.</title>
        <authorList>
            <person name="Chen Y."/>
            <person name="Song J."/>
            <person name="Wu B."/>
        </authorList>
    </citation>
    <scope>NUCLEOTIDE SEQUENCE [LARGE SCALE GENOMIC DNA]</scope>
    <source>
        <strain evidence="1">Wastewater</strain>
    </source>
</reference>
<protein>
    <submittedName>
        <fullName evidence="1">Uncharacterized protein</fullName>
    </submittedName>
</protein>
<organism evidence="1 2">
    <name type="scientific">Escherichia phage vB_EcoM_PHB05</name>
    <dbReference type="NCBI Taxonomy" id="2041347"/>
    <lineage>
        <taxon>Viruses</taxon>
        <taxon>Duplodnaviria</taxon>
        <taxon>Heunggongvirae</taxon>
        <taxon>Uroviricota</taxon>
        <taxon>Caudoviricetes</taxon>
        <taxon>Stephanstirmvirinae</taxon>
        <taxon>Justusliebigvirus</taxon>
        <taxon>Justusliebigvirus PHB05</taxon>
    </lineage>
</organism>
<evidence type="ECO:0000313" key="2">
    <source>
        <dbReference type="Proteomes" id="UP000230824"/>
    </source>
</evidence>
<dbReference type="EMBL" id="MF805809">
    <property type="protein sequence ID" value="ATI15755.1"/>
    <property type="molecule type" value="Genomic_DNA"/>
</dbReference>
<evidence type="ECO:0000313" key="1">
    <source>
        <dbReference type="EMBL" id="ATI15755.1"/>
    </source>
</evidence>
<proteinExistence type="predicted"/>
<dbReference type="KEGG" id="vg:62611725"/>
<sequence>MQTFFIDKFNKNMNTWMATFTMQFASFKEAQEWCDQHKDFDFYYQINTNLSPEDK</sequence>
<keyword evidence="2" id="KW-1185">Reference proteome</keyword>
<dbReference type="GeneID" id="62611725"/>
<name>A0A291LA26_9CAUD</name>
<accession>A0A291LA26</accession>